<protein>
    <submittedName>
        <fullName evidence="1">LPS-assembly lipoprotein</fullName>
    </submittedName>
</protein>
<proteinExistence type="predicted"/>
<reference evidence="1 2" key="1">
    <citation type="submission" date="2024-06" db="EMBL/GenBank/DDBJ databases">
        <title>Genomic Encyclopedia of Type Strains, Phase IV (KMG-IV): sequencing the most valuable type-strain genomes for metagenomic binning, comparative biology and taxonomic classification.</title>
        <authorList>
            <person name="Goeker M."/>
        </authorList>
    </citation>
    <scope>NUCLEOTIDE SEQUENCE [LARGE SCALE GENOMIC DNA]</scope>
    <source>
        <strain evidence="1 2">DSM 29780</strain>
    </source>
</reference>
<dbReference type="InterPro" id="IPR007485">
    <property type="entry name" value="LPS_assembly_LptE"/>
</dbReference>
<sequence>MSSFDKPLFRRAFVGAVLISALGLGSCQVQPLYGKAGITGELASVGISEPTNRVEQAVRNQMIFLLSGGAGEPSNPVYQLTLRVSSSNVNYLSQISSNLPQPGRVTLSASYTLTRDGKLIKQGAQRMDAQLDYTSQQFAQVRAIRDAEDRAARELAEVLKLDIASALSK</sequence>
<dbReference type="PROSITE" id="PS51257">
    <property type="entry name" value="PROKAR_LIPOPROTEIN"/>
    <property type="match status" value="1"/>
</dbReference>
<keyword evidence="1" id="KW-0449">Lipoprotein</keyword>
<dbReference type="RefSeq" id="WP_354557962.1">
    <property type="nucleotide sequence ID" value="NZ_JBEPMB010000007.1"/>
</dbReference>
<dbReference type="Pfam" id="PF04390">
    <property type="entry name" value="LptE"/>
    <property type="match status" value="1"/>
</dbReference>
<gene>
    <name evidence="1" type="ORF">ABID16_003844</name>
</gene>
<name>A0ABV2J6C2_9HYPH</name>
<dbReference type="Proteomes" id="UP001549047">
    <property type="component" value="Unassembled WGS sequence"/>
</dbReference>
<evidence type="ECO:0000313" key="1">
    <source>
        <dbReference type="EMBL" id="MET3615500.1"/>
    </source>
</evidence>
<keyword evidence="2" id="KW-1185">Reference proteome</keyword>
<dbReference type="EMBL" id="JBEPMB010000007">
    <property type="protein sequence ID" value="MET3615500.1"/>
    <property type="molecule type" value="Genomic_DNA"/>
</dbReference>
<evidence type="ECO:0000313" key="2">
    <source>
        <dbReference type="Proteomes" id="UP001549047"/>
    </source>
</evidence>
<dbReference type="Gene3D" id="3.30.160.150">
    <property type="entry name" value="Lipoprotein like domain"/>
    <property type="match status" value="1"/>
</dbReference>
<comment type="caution">
    <text evidence="1">The sequence shown here is derived from an EMBL/GenBank/DDBJ whole genome shotgun (WGS) entry which is preliminary data.</text>
</comment>
<accession>A0ABV2J6C2</accession>
<organism evidence="1 2">
    <name type="scientific">Rhizobium aquaticum</name>
    <dbReference type="NCBI Taxonomy" id="1549636"/>
    <lineage>
        <taxon>Bacteria</taxon>
        <taxon>Pseudomonadati</taxon>
        <taxon>Pseudomonadota</taxon>
        <taxon>Alphaproteobacteria</taxon>
        <taxon>Hyphomicrobiales</taxon>
        <taxon>Rhizobiaceae</taxon>
        <taxon>Rhizobium/Agrobacterium group</taxon>
        <taxon>Rhizobium</taxon>
    </lineage>
</organism>